<proteinExistence type="inferred from homology"/>
<dbReference type="PANTHER" id="PTHR11742:SF101">
    <property type="entry name" value="MANNOSYL-OLIGOSACCHARIDE ALPHA-1,2-MANNOSIDASE 1B"/>
    <property type="match status" value="1"/>
</dbReference>
<evidence type="ECO:0000256" key="8">
    <source>
        <dbReference type="ARBA" id="ARBA00023295"/>
    </source>
</evidence>
<keyword evidence="8 12" id="KW-0326">Glycosidase</keyword>
<evidence type="ECO:0000256" key="3">
    <source>
        <dbReference type="ARBA" id="ARBA00007658"/>
    </source>
</evidence>
<dbReference type="Proteomes" id="UP000287972">
    <property type="component" value="Unassembled WGS sequence"/>
</dbReference>
<keyword evidence="6 11" id="KW-1015">Disulfide bond</keyword>
<comment type="caution">
    <text evidence="14">The sequence shown here is derived from an EMBL/GenBank/DDBJ whole genome shotgun (WGS) entry which is preliminary data.</text>
</comment>
<dbReference type="InterPro" id="IPR001382">
    <property type="entry name" value="Glyco_hydro_47"/>
</dbReference>
<dbReference type="InterPro" id="IPR050749">
    <property type="entry name" value="Glycosyl_Hydrolase_47"/>
</dbReference>
<evidence type="ECO:0000256" key="4">
    <source>
        <dbReference type="ARBA" id="ARBA00022729"/>
    </source>
</evidence>
<dbReference type="PRINTS" id="PR00747">
    <property type="entry name" value="GLYHDRLASE47"/>
</dbReference>
<feature type="disulfide bond" evidence="11">
    <location>
        <begin position="354"/>
        <end position="383"/>
    </location>
</feature>
<accession>A0A428RQ25</accession>
<dbReference type="Pfam" id="PF01532">
    <property type="entry name" value="Glyco_hydro_47"/>
    <property type="match status" value="1"/>
</dbReference>
<dbReference type="GO" id="GO:0005509">
    <property type="term" value="F:calcium ion binding"/>
    <property type="evidence" value="ECO:0007669"/>
    <property type="project" value="InterPro"/>
</dbReference>
<organism evidence="14 15">
    <name type="scientific">Fusarium floridanum</name>
    <dbReference type="NCBI Taxonomy" id="1325733"/>
    <lineage>
        <taxon>Eukaryota</taxon>
        <taxon>Fungi</taxon>
        <taxon>Dikarya</taxon>
        <taxon>Ascomycota</taxon>
        <taxon>Pezizomycotina</taxon>
        <taxon>Sordariomycetes</taxon>
        <taxon>Hypocreomycetidae</taxon>
        <taxon>Hypocreales</taxon>
        <taxon>Nectriaceae</taxon>
        <taxon>Fusarium</taxon>
        <taxon>Fusarium solani species complex</taxon>
    </lineage>
</organism>
<gene>
    <name evidence="14" type="ORF">CEP51_007213</name>
</gene>
<comment type="cofactor">
    <cofactor evidence="1">
        <name>Ca(2+)</name>
        <dbReference type="ChEBI" id="CHEBI:29108"/>
    </cofactor>
</comment>
<feature type="chain" id="PRO_5019511927" description="alpha-1,2-Mannosidase" evidence="13">
    <location>
        <begin position="20"/>
        <end position="607"/>
    </location>
</feature>
<dbReference type="GO" id="GO:0004571">
    <property type="term" value="F:mannosyl-oligosaccharide 1,2-alpha-mannosidase activity"/>
    <property type="evidence" value="ECO:0007669"/>
    <property type="project" value="UniProtKB-EC"/>
</dbReference>
<evidence type="ECO:0000313" key="14">
    <source>
        <dbReference type="EMBL" id="RSL79644.1"/>
    </source>
</evidence>
<protein>
    <recommendedName>
        <fullName evidence="12">alpha-1,2-Mannosidase</fullName>
        <ecNumber evidence="12">3.2.1.-</ecNumber>
    </recommendedName>
</protein>
<evidence type="ECO:0000256" key="12">
    <source>
        <dbReference type="RuleBase" id="RU361193"/>
    </source>
</evidence>
<evidence type="ECO:0000256" key="5">
    <source>
        <dbReference type="ARBA" id="ARBA00022801"/>
    </source>
</evidence>
<feature type="signal peptide" evidence="13">
    <location>
        <begin position="1"/>
        <end position="19"/>
    </location>
</feature>
<reference evidence="14 15" key="1">
    <citation type="submission" date="2017-06" db="EMBL/GenBank/DDBJ databases">
        <title>Comparative genomic analysis of Ambrosia Fusariam Clade fungi.</title>
        <authorList>
            <person name="Stajich J.E."/>
            <person name="Carrillo J."/>
            <person name="Kijimoto T."/>
            <person name="Eskalen A."/>
            <person name="O'Donnell K."/>
            <person name="Kasson M."/>
        </authorList>
    </citation>
    <scope>NUCLEOTIDE SEQUENCE [LARGE SCALE GENOMIC DNA]</scope>
    <source>
        <strain evidence="14 15">NRRL62606</strain>
    </source>
</reference>
<evidence type="ECO:0000256" key="11">
    <source>
        <dbReference type="PIRSR" id="PIRSR601382-3"/>
    </source>
</evidence>
<dbReference type="GO" id="GO:0016020">
    <property type="term" value="C:membrane"/>
    <property type="evidence" value="ECO:0007669"/>
    <property type="project" value="InterPro"/>
</dbReference>
<evidence type="ECO:0000256" key="13">
    <source>
        <dbReference type="SAM" id="SignalP"/>
    </source>
</evidence>
<comment type="similarity">
    <text evidence="3 12">Belongs to the glycosyl hydrolase 47 family.</text>
</comment>
<dbReference type="EMBL" id="NKCL01000168">
    <property type="protein sequence ID" value="RSL79644.1"/>
    <property type="molecule type" value="Genomic_DNA"/>
</dbReference>
<keyword evidence="15" id="KW-1185">Reference proteome</keyword>
<name>A0A428RQ25_9HYPO</name>
<dbReference type="AlphaFoldDB" id="A0A428RQ25"/>
<comment type="catalytic activity">
    <reaction evidence="9">
        <text>N(4)-(alpha-D-Man-(1-&gt;2)-alpha-D-Man-(1-&gt;2)-alpha-D-Man-(1-&gt;3)-[alpha-D-Man-(1-&gt;3)-[alpha-D-Man-(1-&gt;2)-alpha-D-Man-(1-&gt;6)]-alpha-D-Man-(1-&gt;6)]-beta-D-Man-(1-&gt;4)-beta-D-GlcNAc-(1-&gt;4)-beta-D-GlcNAc)-L-asparaginyl-[protein] (N-glucan mannose isomer 8A1,2,3B1,3) + 3 H2O = N(4)-(alpha-D-Man-(1-&gt;3)-[alpha-D-Man-(1-&gt;3)-[alpha-D-Man-(1-&gt;6)]-alpha-D-Man-(1-&gt;6)]-beta-D-Man-(1-&gt;4)-beta-D-GlcNAc-(1-&gt;4)-beta-D-GlcNAc)-L-asparaginyl-[protein] (N-glucan mannose isomer 5A1,2) + 3 beta-D-mannose</text>
        <dbReference type="Rhea" id="RHEA:56028"/>
        <dbReference type="Rhea" id="RHEA-COMP:14358"/>
        <dbReference type="Rhea" id="RHEA-COMP:14367"/>
        <dbReference type="ChEBI" id="CHEBI:15377"/>
        <dbReference type="ChEBI" id="CHEBI:28563"/>
        <dbReference type="ChEBI" id="CHEBI:59087"/>
        <dbReference type="ChEBI" id="CHEBI:60628"/>
        <dbReference type="EC" id="3.2.1.113"/>
    </reaction>
</comment>
<evidence type="ECO:0000256" key="7">
    <source>
        <dbReference type="ARBA" id="ARBA00023180"/>
    </source>
</evidence>
<comment type="catalytic activity">
    <reaction evidence="10">
        <text>N(4)-(alpha-D-Man-(1-&gt;2)-alpha-D-Man-(1-&gt;2)-alpha-D-Man-(1-&gt;3)-[alpha-D-Man-(1-&gt;2)-alpha-D-Man-(1-&gt;3)-[alpha-D-Man-(1-&gt;2)-alpha-D-Man-(1-&gt;6)]-alpha-D-Man-(1-&gt;6)]-beta-D-Man-(1-&gt;4)-beta-D-GlcNAc-(1-&gt;4)-beta-D-GlcNAc)-L-asparaginyl-[protein] (N-glucan mannose isomer 9A1,2,3B1,2,3) + 4 H2O = N(4)-(alpha-D-Man-(1-&gt;3)-[alpha-D-Man-(1-&gt;3)-[alpha-D-Man-(1-&gt;6)]-alpha-D-Man-(1-&gt;6)]-beta-D-Man-(1-&gt;4)-beta-D-GlcNAc-(1-&gt;4)-beta-D-GlcNAc)-L-asparaginyl-[protein] (N-glucan mannose isomer 5A1,2) + 4 beta-D-mannose</text>
        <dbReference type="Rhea" id="RHEA:56008"/>
        <dbReference type="Rhea" id="RHEA-COMP:14356"/>
        <dbReference type="Rhea" id="RHEA-COMP:14367"/>
        <dbReference type="ChEBI" id="CHEBI:15377"/>
        <dbReference type="ChEBI" id="CHEBI:28563"/>
        <dbReference type="ChEBI" id="CHEBI:59087"/>
        <dbReference type="ChEBI" id="CHEBI:139493"/>
        <dbReference type="EC" id="3.2.1.113"/>
    </reaction>
</comment>
<comment type="pathway">
    <text evidence="2">Protein modification; protein glycosylation.</text>
</comment>
<evidence type="ECO:0000256" key="1">
    <source>
        <dbReference type="ARBA" id="ARBA00001913"/>
    </source>
</evidence>
<keyword evidence="5 12" id="KW-0378">Hydrolase</keyword>
<evidence type="ECO:0000256" key="10">
    <source>
        <dbReference type="ARBA" id="ARBA00048605"/>
    </source>
</evidence>
<dbReference type="InterPro" id="IPR036026">
    <property type="entry name" value="Seven-hairpin_glycosidases"/>
</dbReference>
<dbReference type="InterPro" id="IPR012341">
    <property type="entry name" value="6hp_glycosidase-like_sf"/>
</dbReference>
<dbReference type="GO" id="GO:0005975">
    <property type="term" value="P:carbohydrate metabolic process"/>
    <property type="evidence" value="ECO:0007669"/>
    <property type="project" value="InterPro"/>
</dbReference>
<dbReference type="GO" id="GO:0005783">
    <property type="term" value="C:endoplasmic reticulum"/>
    <property type="evidence" value="ECO:0007669"/>
    <property type="project" value="TreeGrafter"/>
</dbReference>
<keyword evidence="7" id="KW-0325">Glycoprotein</keyword>
<keyword evidence="4 13" id="KW-0732">Signal</keyword>
<dbReference type="SUPFAM" id="SSF48225">
    <property type="entry name" value="Seven-hairpin glycosidases"/>
    <property type="match status" value="1"/>
</dbReference>
<dbReference type="UniPathway" id="UPA00378"/>
<evidence type="ECO:0000256" key="2">
    <source>
        <dbReference type="ARBA" id="ARBA00004922"/>
    </source>
</evidence>
<dbReference type="EC" id="3.2.1.-" evidence="12"/>
<evidence type="ECO:0000256" key="9">
    <source>
        <dbReference type="ARBA" id="ARBA00047669"/>
    </source>
</evidence>
<dbReference type="PANTHER" id="PTHR11742">
    <property type="entry name" value="MANNOSYL-OLIGOSACCHARIDE ALPHA-1,2-MANNOSIDASE-RELATED"/>
    <property type="match status" value="1"/>
</dbReference>
<dbReference type="Gene3D" id="1.50.10.10">
    <property type="match status" value="1"/>
</dbReference>
<evidence type="ECO:0000256" key="6">
    <source>
        <dbReference type="ARBA" id="ARBA00023157"/>
    </source>
</evidence>
<sequence length="607" mass="68732">MLLIRVLPLIVGLADYARATVVNAPNPEEEPYRYNLTYQPPLKISKEPEYRDDPEKTDAIAEAFRHSWQGYYNFAFPKDTLHPLSRTFENDLSGFGSTAIESLTTAIIMGEKSIIDRVIWYIGGATFTVTKLVEEEVNVYDATIRLVGSMVSAYDLLNGPYRKYATTKSSLDALLNQAVVFAEVLNVAFGTKTRIPAAGMFLTPMIQRSGRLETTLAVAGGMGVELDAIHHRSGYKSLWKNFVNGFKALMKQPVVHHRVLPGLLPDKVNTHQAGFASTKGGYTRNTAGFYHGIAKLRNLDSERYKRITKLWTKSAEAIMKHLSSHPYTHAHRNMTFLSRLQDAQHLPGAEITSCSAGAMFMLGGATLKRQRYIEFGLRIAETCWEVANGMPSGLPPQKFKWVDAELEAGTRRNPLPPVHLEELANRTGFWPTRRSYNLESDVIETMYYAYRMTGDVKWQNRAWDMFVNINSSCRVPHGFVGIKDVTVKDGHDINGERVDDLRQLINKMEGEWMSRTLKYFYLMFAPNGPSQLKWNGDGAFVFSHGGHLIQKPQWRKLNAFGKWRRKKLPDWDKADSTVSYHEENLPNLLVKSLQVGLFAVYSEIIYG</sequence>
<dbReference type="GO" id="GO:0036503">
    <property type="term" value="P:ERAD pathway"/>
    <property type="evidence" value="ECO:0007669"/>
    <property type="project" value="UniProtKB-ARBA"/>
</dbReference>
<evidence type="ECO:0000313" key="15">
    <source>
        <dbReference type="Proteomes" id="UP000287972"/>
    </source>
</evidence>